<protein>
    <submittedName>
        <fullName evidence="1">Uncharacterized protein</fullName>
    </submittedName>
</protein>
<evidence type="ECO:0000313" key="2">
    <source>
        <dbReference type="Proteomes" id="UP000217790"/>
    </source>
</evidence>
<dbReference type="Proteomes" id="UP000217790">
    <property type="component" value="Unassembled WGS sequence"/>
</dbReference>
<reference evidence="2" key="1">
    <citation type="journal article" date="2017" name="Nat. Ecol. Evol.">
        <title>Genome expansion and lineage-specific genetic innovations in the forest pathogenic fungi Armillaria.</title>
        <authorList>
            <person name="Sipos G."/>
            <person name="Prasanna A.N."/>
            <person name="Walter M.C."/>
            <person name="O'Connor E."/>
            <person name="Balint B."/>
            <person name="Krizsan K."/>
            <person name="Kiss B."/>
            <person name="Hess J."/>
            <person name="Varga T."/>
            <person name="Slot J."/>
            <person name="Riley R."/>
            <person name="Boka B."/>
            <person name="Rigling D."/>
            <person name="Barry K."/>
            <person name="Lee J."/>
            <person name="Mihaltcheva S."/>
            <person name="LaButti K."/>
            <person name="Lipzen A."/>
            <person name="Waldron R."/>
            <person name="Moloney N.M."/>
            <person name="Sperisen C."/>
            <person name="Kredics L."/>
            <person name="Vagvoelgyi C."/>
            <person name="Patrignani A."/>
            <person name="Fitzpatrick D."/>
            <person name="Nagy I."/>
            <person name="Doyle S."/>
            <person name="Anderson J.B."/>
            <person name="Grigoriev I.V."/>
            <person name="Gueldener U."/>
            <person name="Muensterkoetter M."/>
            <person name="Nagy L.G."/>
        </authorList>
    </citation>
    <scope>NUCLEOTIDE SEQUENCE [LARGE SCALE GENOMIC DNA]</scope>
    <source>
        <strain evidence="2">Ar21-2</strain>
    </source>
</reference>
<keyword evidence="2" id="KW-1185">Reference proteome</keyword>
<evidence type="ECO:0000313" key="1">
    <source>
        <dbReference type="EMBL" id="PBK86127.1"/>
    </source>
</evidence>
<dbReference type="OrthoDB" id="3034442at2759"/>
<dbReference type="InParanoid" id="A0A2H3DAN1"/>
<sequence length="492" mass="53847">MFSVQNFERQKEADLLPWFNSRSEMSEVEARPTFLTSNSLVTQTVKSADCLDSSIMALRMTIICTTSTLIVYRLAITSRTGNTLNFGANLYHKVIQILVESSTLDVVALMVSIPFFATNNPYSAYPQTVPASVSKGVGKSSVVPGLIALKSTILLADIYRVANGSPHSQGYIAWTNAFNLNILANGCPYALEDTDIEYRTRHACRLASRWLADCSLIPDTSSIGSPVSEIKFQECSEWSLNDAIFTGVKLKMEAESETSVAVSLIVLLCLDINGTPHEIHSVETDLRPLVGITGDIIALDDDASETLISNIKTEEQALLDDVGDTQHEHCLQVVFNPTTTLVVRAHSITLYTGPPLPTCIATHCYGWFDGARATPTSILIRSESENPWSLELNSLELHSLSSSLPTLVSKIVFRHGALRCTDVVLCKSATTVWILPHDRAMVSHWEKHDGREIHTAAVVPGPFSPNAEVRVCEGCMNGLNNWAPEDLGRIAL</sequence>
<name>A0A2H3DAN1_ARMGA</name>
<gene>
    <name evidence="1" type="ORF">ARMGADRAFT_1066728</name>
</gene>
<organism evidence="1 2">
    <name type="scientific">Armillaria gallica</name>
    <name type="common">Bulbous honey fungus</name>
    <name type="synonym">Armillaria bulbosa</name>
    <dbReference type="NCBI Taxonomy" id="47427"/>
    <lineage>
        <taxon>Eukaryota</taxon>
        <taxon>Fungi</taxon>
        <taxon>Dikarya</taxon>
        <taxon>Basidiomycota</taxon>
        <taxon>Agaricomycotina</taxon>
        <taxon>Agaricomycetes</taxon>
        <taxon>Agaricomycetidae</taxon>
        <taxon>Agaricales</taxon>
        <taxon>Marasmiineae</taxon>
        <taxon>Physalacriaceae</taxon>
        <taxon>Armillaria</taxon>
    </lineage>
</organism>
<dbReference type="STRING" id="47427.A0A2H3DAN1"/>
<accession>A0A2H3DAN1</accession>
<proteinExistence type="predicted"/>
<dbReference type="AlphaFoldDB" id="A0A2H3DAN1"/>
<dbReference type="EMBL" id="KZ293686">
    <property type="protein sequence ID" value="PBK86127.1"/>
    <property type="molecule type" value="Genomic_DNA"/>
</dbReference>